<protein>
    <submittedName>
        <fullName evidence="1">Uncharacterized protein</fullName>
    </submittedName>
</protein>
<accession>A0ABQ8BI87</accession>
<dbReference type="Proteomes" id="UP000824890">
    <property type="component" value="Unassembled WGS sequence"/>
</dbReference>
<proteinExistence type="predicted"/>
<reference evidence="1 2" key="1">
    <citation type="submission" date="2021-05" db="EMBL/GenBank/DDBJ databases">
        <title>Genome Assembly of Synthetic Allotetraploid Brassica napus Reveals Homoeologous Exchanges between Subgenomes.</title>
        <authorList>
            <person name="Davis J.T."/>
        </authorList>
    </citation>
    <scope>NUCLEOTIDE SEQUENCE [LARGE SCALE GENOMIC DNA]</scope>
    <source>
        <strain evidence="2">cv. Da-Ae</strain>
        <tissue evidence="1">Seedling</tissue>
    </source>
</reference>
<organism evidence="1 2">
    <name type="scientific">Brassica napus</name>
    <name type="common">Rape</name>
    <dbReference type="NCBI Taxonomy" id="3708"/>
    <lineage>
        <taxon>Eukaryota</taxon>
        <taxon>Viridiplantae</taxon>
        <taxon>Streptophyta</taxon>
        <taxon>Embryophyta</taxon>
        <taxon>Tracheophyta</taxon>
        <taxon>Spermatophyta</taxon>
        <taxon>Magnoliopsida</taxon>
        <taxon>eudicotyledons</taxon>
        <taxon>Gunneridae</taxon>
        <taxon>Pentapetalae</taxon>
        <taxon>rosids</taxon>
        <taxon>malvids</taxon>
        <taxon>Brassicales</taxon>
        <taxon>Brassicaceae</taxon>
        <taxon>Brassiceae</taxon>
        <taxon>Brassica</taxon>
    </lineage>
</organism>
<sequence>MTLIGFLWITVVVAEEEIERWQRKRRLWPWIQT</sequence>
<keyword evidence="2" id="KW-1185">Reference proteome</keyword>
<name>A0ABQ8BI87_BRANA</name>
<dbReference type="EMBL" id="JAGKQM010000011">
    <property type="protein sequence ID" value="KAH0904500.1"/>
    <property type="molecule type" value="Genomic_DNA"/>
</dbReference>
<gene>
    <name evidence="1" type="ORF">HID58_044003</name>
</gene>
<comment type="caution">
    <text evidence="1">The sequence shown here is derived from an EMBL/GenBank/DDBJ whole genome shotgun (WGS) entry which is preliminary data.</text>
</comment>
<evidence type="ECO:0000313" key="2">
    <source>
        <dbReference type="Proteomes" id="UP000824890"/>
    </source>
</evidence>
<evidence type="ECO:0000313" key="1">
    <source>
        <dbReference type="EMBL" id="KAH0904500.1"/>
    </source>
</evidence>